<evidence type="ECO:0000313" key="1">
    <source>
        <dbReference type="EMBL" id="QBK87739.1"/>
    </source>
</evidence>
<sequence length="68" mass="7971">MNLYIIIDKLYSENGKYYYMKYGSKLLLESATVHKLSPADIKKHLKKGFELIDTKRPVKMLVKSFEVT</sequence>
<protein>
    <submittedName>
        <fullName evidence="1">Uncharacterized protein</fullName>
    </submittedName>
</protein>
<reference evidence="1" key="1">
    <citation type="journal article" date="2019" name="MBio">
        <title>Virus Genomes from Deep Sea Sediments Expand the Ocean Megavirome and Support Independent Origins of Viral Gigantism.</title>
        <authorList>
            <person name="Backstrom D."/>
            <person name="Yutin N."/>
            <person name="Jorgensen S.L."/>
            <person name="Dharamshi J."/>
            <person name="Homa F."/>
            <person name="Zaremba-Niedwiedzka K."/>
            <person name="Spang A."/>
            <person name="Wolf Y.I."/>
            <person name="Koonin E.V."/>
            <person name="Ettema T.J."/>
        </authorList>
    </citation>
    <scope>NUCLEOTIDE SEQUENCE</scope>
</reference>
<proteinExistence type="predicted"/>
<organism evidence="1">
    <name type="scientific">Marseillevirus LCMAC202</name>
    <dbReference type="NCBI Taxonomy" id="2506606"/>
    <lineage>
        <taxon>Viruses</taxon>
        <taxon>Varidnaviria</taxon>
        <taxon>Bamfordvirae</taxon>
        <taxon>Nucleocytoviricota</taxon>
        <taxon>Megaviricetes</taxon>
        <taxon>Pimascovirales</taxon>
        <taxon>Pimascovirales incertae sedis</taxon>
        <taxon>Marseilleviridae</taxon>
    </lineage>
</organism>
<dbReference type="EMBL" id="MK500369">
    <property type="protein sequence ID" value="QBK87739.1"/>
    <property type="molecule type" value="Genomic_DNA"/>
</dbReference>
<gene>
    <name evidence="1" type="ORF">LCMAC202_00750</name>
</gene>
<name>A0A481YX97_9VIRU</name>
<accession>A0A481YX97</accession>